<proteinExistence type="predicted"/>
<dbReference type="AlphaFoldDB" id="A0A3P1BFJ4"/>
<protein>
    <recommendedName>
        <fullName evidence="3">YD repeat-containing protein</fullName>
    </recommendedName>
</protein>
<gene>
    <name evidence="1" type="ORF">EHT25_24535</name>
</gene>
<accession>A0A3P1BFJ4</accession>
<evidence type="ECO:0000313" key="1">
    <source>
        <dbReference type="EMBL" id="RRA99804.1"/>
    </source>
</evidence>
<dbReference type="Proteomes" id="UP000271925">
    <property type="component" value="Unassembled WGS sequence"/>
</dbReference>
<evidence type="ECO:0008006" key="3">
    <source>
        <dbReference type="Google" id="ProtNLM"/>
    </source>
</evidence>
<comment type="caution">
    <text evidence="1">The sequence shown here is derived from an EMBL/GenBank/DDBJ whole genome shotgun (WGS) entry which is preliminary data.</text>
</comment>
<name>A0A3P1BFJ4_9BACT</name>
<dbReference type="OrthoDB" id="892328at2"/>
<dbReference type="RefSeq" id="WP_124877836.1">
    <property type="nucleotide sequence ID" value="NZ_RQJO01000011.1"/>
</dbReference>
<dbReference type="Gene3D" id="2.180.10.10">
    <property type="entry name" value="RHS repeat-associated core"/>
    <property type="match status" value="1"/>
</dbReference>
<organism evidence="1 2">
    <name type="scientific">Larkinella rosea</name>
    <dbReference type="NCBI Taxonomy" id="2025312"/>
    <lineage>
        <taxon>Bacteria</taxon>
        <taxon>Pseudomonadati</taxon>
        <taxon>Bacteroidota</taxon>
        <taxon>Cytophagia</taxon>
        <taxon>Cytophagales</taxon>
        <taxon>Spirosomataceae</taxon>
        <taxon>Larkinella</taxon>
    </lineage>
</organism>
<sequence length="284" mass="33127">MKQPEFRKRRPWLYLPVFVGLVFLQFSCTPKSTVSVEPGPDSQPKSLRLQKITAGEQNVQQYTYNAEGKLITLQTDWVYTDSLVTTSNTKSDLEYDTQQRLKQITTNGNFRVKFYYEGKLFDKTEEYDHKNRLVVTHFYLFNADGRLVELLDQIHNTDNDTFENSSFIKYRYTYDNRGNVQSIEGFSRRPGDSAFKATQTSYYEDYDDKKNPNNPVASYPFVPQESIQVNNPGKITTRNAVTQAVLSTEMLTYQYNAEGYPTQRTRQVTTTRTYPASTVYYHYE</sequence>
<keyword evidence="2" id="KW-1185">Reference proteome</keyword>
<reference evidence="1 2" key="1">
    <citation type="submission" date="2018-11" db="EMBL/GenBank/DDBJ databases">
        <authorList>
            <person name="Zhou Z."/>
            <person name="Wang G."/>
        </authorList>
    </citation>
    <scope>NUCLEOTIDE SEQUENCE [LARGE SCALE GENOMIC DNA]</scope>
    <source>
        <strain evidence="1 2">KCTC52004</strain>
    </source>
</reference>
<dbReference type="EMBL" id="RQJO01000011">
    <property type="protein sequence ID" value="RRA99804.1"/>
    <property type="molecule type" value="Genomic_DNA"/>
</dbReference>
<evidence type="ECO:0000313" key="2">
    <source>
        <dbReference type="Proteomes" id="UP000271925"/>
    </source>
</evidence>